<protein>
    <recommendedName>
        <fullName evidence="5">Outer membrane protein beta-barrel domain-containing protein</fullName>
    </recommendedName>
</protein>
<feature type="compositionally biased region" description="Basic residues" evidence="1">
    <location>
        <begin position="147"/>
        <end position="158"/>
    </location>
</feature>
<accession>A0A2W1NVL8</accession>
<feature type="region of interest" description="Disordered" evidence="1">
    <location>
        <begin position="214"/>
        <end position="249"/>
    </location>
</feature>
<dbReference type="EMBL" id="QKSB01000001">
    <property type="protein sequence ID" value="PZE18848.1"/>
    <property type="molecule type" value="Genomic_DNA"/>
</dbReference>
<dbReference type="RefSeq" id="WP_111061749.1">
    <property type="nucleotide sequence ID" value="NZ_JBHUCU010000007.1"/>
</dbReference>
<feature type="compositionally biased region" description="Polar residues" evidence="1">
    <location>
        <begin position="228"/>
        <end position="248"/>
    </location>
</feature>
<comment type="caution">
    <text evidence="3">The sequence shown here is derived from an EMBL/GenBank/DDBJ whole genome shotgun (WGS) entry which is preliminary data.</text>
</comment>
<organism evidence="3 4">
    <name type="scientific">Putridiphycobacter roseus</name>
    <dbReference type="NCBI Taxonomy" id="2219161"/>
    <lineage>
        <taxon>Bacteria</taxon>
        <taxon>Pseudomonadati</taxon>
        <taxon>Bacteroidota</taxon>
        <taxon>Flavobacteriia</taxon>
        <taxon>Flavobacteriales</taxon>
        <taxon>Crocinitomicaceae</taxon>
        <taxon>Putridiphycobacter</taxon>
    </lineage>
</organism>
<feature type="transmembrane region" description="Helical" evidence="2">
    <location>
        <begin position="48"/>
        <end position="66"/>
    </location>
</feature>
<keyword evidence="2" id="KW-0812">Transmembrane</keyword>
<evidence type="ECO:0000313" key="3">
    <source>
        <dbReference type="EMBL" id="PZE18848.1"/>
    </source>
</evidence>
<keyword evidence="2" id="KW-0472">Membrane</keyword>
<proteinExistence type="predicted"/>
<keyword evidence="4" id="KW-1185">Reference proteome</keyword>
<dbReference type="Proteomes" id="UP000249248">
    <property type="component" value="Unassembled WGS sequence"/>
</dbReference>
<evidence type="ECO:0000256" key="1">
    <source>
        <dbReference type="SAM" id="MobiDB-lite"/>
    </source>
</evidence>
<evidence type="ECO:0000256" key="2">
    <source>
        <dbReference type="SAM" id="Phobius"/>
    </source>
</evidence>
<name>A0A2W1NVL8_9FLAO</name>
<feature type="region of interest" description="Disordered" evidence="1">
    <location>
        <begin position="128"/>
        <end position="170"/>
    </location>
</feature>
<reference evidence="3 4" key="1">
    <citation type="submission" date="2018-06" db="EMBL/GenBank/DDBJ databases">
        <title>The draft genome sequence of Crocinitomix sp. SM1701.</title>
        <authorList>
            <person name="Zhang X."/>
        </authorList>
    </citation>
    <scope>NUCLEOTIDE SEQUENCE [LARGE SCALE GENOMIC DNA]</scope>
    <source>
        <strain evidence="3 4">SM1701</strain>
    </source>
</reference>
<sequence length="570" mass="63762">MKEEDDIANFINNSQVESFDIKQEWLDNMSTQLDAYNAEKAAVTRKKWWFTLLLIPVIIFPVFWLSDTKVEHSPTITTQETNNTVLIEKSLNDHAFKKSNASTPIPNDHTSDLTFEKTAITNLDKAIPPVEKSNNNTLNPAANKQVSKAKNKAIKNKKQLNPQPKSSGKIAVKPMLNHNSKSDQIASKKKTLDSEDQLITQKDNVEVDPVVDNTFNPALQNLPDAPSTVDSTSSPSKTEQQYQDSNPVPNVVEYDSEKAETPIETAEQFATNPEIKTAADTSILWETQAIAPAALDSTYPAEIEEQNTDSVIAIAADIKIEGDDYKKPKLWMIGLTLGPDLLSKQLTTSSELQNFEQKKTEELIDNTWGFDFEINRHLTPWLVVGTGIGFKKYQEVNSYGTETFITIDTTYVIEDISFMYKDSTIADSVLIPNFLTVAKTSKDSVVDDSKQVANGTVSSSYIQIPINVQLIFLNKKKFNAYTNLGLTAGLLTNNSGLVVDYNTNEIVNYTTRKMIFSSSVGLGVNYNLIGPLDFKLYGAYRFNLTNFSLTPNVEKRYNGYQFRTGLVFHF</sequence>
<dbReference type="AlphaFoldDB" id="A0A2W1NVL8"/>
<keyword evidence="2" id="KW-1133">Transmembrane helix</keyword>
<feature type="compositionally biased region" description="Polar residues" evidence="1">
    <location>
        <begin position="132"/>
        <end position="146"/>
    </location>
</feature>
<gene>
    <name evidence="3" type="ORF">DNU06_03180</name>
</gene>
<evidence type="ECO:0008006" key="5">
    <source>
        <dbReference type="Google" id="ProtNLM"/>
    </source>
</evidence>
<evidence type="ECO:0000313" key="4">
    <source>
        <dbReference type="Proteomes" id="UP000249248"/>
    </source>
</evidence>